<dbReference type="GO" id="GO:0008270">
    <property type="term" value="F:zinc ion binding"/>
    <property type="evidence" value="ECO:0007669"/>
    <property type="project" value="UniProtKB-KW"/>
</dbReference>
<dbReference type="SUPFAM" id="SSF57850">
    <property type="entry name" value="RING/U-box"/>
    <property type="match status" value="1"/>
</dbReference>
<dbReference type="PROSITE" id="PS50089">
    <property type="entry name" value="ZF_RING_2"/>
    <property type="match status" value="1"/>
</dbReference>
<dbReference type="InterPro" id="IPR011029">
    <property type="entry name" value="DEATH-like_dom_sf"/>
</dbReference>
<dbReference type="EMBL" id="JBAMIC010000002">
    <property type="protein sequence ID" value="KAK7111278.1"/>
    <property type="molecule type" value="Genomic_DNA"/>
</dbReference>
<keyword evidence="8" id="KW-1185">Reference proteome</keyword>
<evidence type="ECO:0000256" key="3">
    <source>
        <dbReference type="ARBA" id="ARBA00022833"/>
    </source>
</evidence>
<evidence type="ECO:0000256" key="1">
    <source>
        <dbReference type="ARBA" id="ARBA00022723"/>
    </source>
</evidence>
<dbReference type="Proteomes" id="UP001374579">
    <property type="component" value="Unassembled WGS sequence"/>
</dbReference>
<evidence type="ECO:0000313" key="7">
    <source>
        <dbReference type="EMBL" id="KAK7111278.1"/>
    </source>
</evidence>
<organism evidence="7 8">
    <name type="scientific">Littorina saxatilis</name>
    <dbReference type="NCBI Taxonomy" id="31220"/>
    <lineage>
        <taxon>Eukaryota</taxon>
        <taxon>Metazoa</taxon>
        <taxon>Spiralia</taxon>
        <taxon>Lophotrochozoa</taxon>
        <taxon>Mollusca</taxon>
        <taxon>Gastropoda</taxon>
        <taxon>Caenogastropoda</taxon>
        <taxon>Littorinimorpha</taxon>
        <taxon>Littorinoidea</taxon>
        <taxon>Littorinidae</taxon>
        <taxon>Littorina</taxon>
    </lineage>
</organism>
<protein>
    <recommendedName>
        <fullName evidence="6">RING-type domain-containing protein</fullName>
    </recommendedName>
</protein>
<dbReference type="Gene3D" id="1.10.1170.10">
    <property type="entry name" value="Inhibitor Of Apoptosis Protein (2mihbC-IAP-1), Chain A"/>
    <property type="match status" value="1"/>
</dbReference>
<keyword evidence="3" id="KW-0862">Zinc</keyword>
<name>A0AAN9BSJ1_9CAEN</name>
<dbReference type="Gene3D" id="1.10.533.10">
    <property type="entry name" value="Death Domain, Fas"/>
    <property type="match status" value="1"/>
</dbReference>
<keyword evidence="1" id="KW-0479">Metal-binding</keyword>
<proteinExistence type="predicted"/>
<dbReference type="AlphaFoldDB" id="A0AAN9BSJ1"/>
<evidence type="ECO:0000256" key="2">
    <source>
        <dbReference type="ARBA" id="ARBA00022771"/>
    </source>
</evidence>
<comment type="caution">
    <text evidence="7">The sequence shown here is derived from an EMBL/GenBank/DDBJ whole genome shotgun (WGS) entry which is preliminary data.</text>
</comment>
<sequence length="249" mass="28125">MACVSRIREHQIADKGPGTKMRPEDRDLLQQPFAAALQDMGIDRVDLIVHAAKLLQSQNWPLLAPTVMLEVERLQEMEKRGQSLPLLHKPREHAFYGSHGESEAETVEHHDAKDDEDDDLQTDCAPLNVPSRATEVSDARPQVMEPIKATEVSEMRQPVSKKDEVPREATRKIGSGQDVESLKHKLQALRSENQRLKERHLCRHCRSKPVSLTFLPCGHYSYCCDCGGRFSACPICRKTILADVRTFLA</sequence>
<gene>
    <name evidence="7" type="ORF">V1264_010939</name>
</gene>
<dbReference type="Pfam" id="PF13920">
    <property type="entry name" value="zf-C3HC4_3"/>
    <property type="match status" value="1"/>
</dbReference>
<dbReference type="InterPro" id="IPR001841">
    <property type="entry name" value="Znf_RING"/>
</dbReference>
<reference evidence="7 8" key="1">
    <citation type="submission" date="2024-02" db="EMBL/GenBank/DDBJ databases">
        <title>Chromosome-scale genome assembly of the rough periwinkle Littorina saxatilis.</title>
        <authorList>
            <person name="De Jode A."/>
            <person name="Faria R."/>
            <person name="Formenti G."/>
            <person name="Sims Y."/>
            <person name="Smith T.P."/>
            <person name="Tracey A."/>
            <person name="Wood J.M.D."/>
            <person name="Zagrodzka Z.B."/>
            <person name="Johannesson K."/>
            <person name="Butlin R.K."/>
            <person name="Leder E.H."/>
        </authorList>
    </citation>
    <scope>NUCLEOTIDE SEQUENCE [LARGE SCALE GENOMIC DNA]</scope>
    <source>
        <strain evidence="7">Snail1</strain>
        <tissue evidence="7">Muscle</tissue>
    </source>
</reference>
<evidence type="ECO:0000313" key="8">
    <source>
        <dbReference type="Proteomes" id="UP001374579"/>
    </source>
</evidence>
<keyword evidence="2 4" id="KW-0863">Zinc-finger</keyword>
<evidence type="ECO:0000256" key="5">
    <source>
        <dbReference type="SAM" id="MobiDB-lite"/>
    </source>
</evidence>
<evidence type="ECO:0000256" key="4">
    <source>
        <dbReference type="PROSITE-ProRule" id="PRU00175"/>
    </source>
</evidence>
<accession>A0AAN9BSJ1</accession>
<feature type="domain" description="RING-type" evidence="6">
    <location>
        <begin position="202"/>
        <end position="237"/>
    </location>
</feature>
<evidence type="ECO:0000259" key="6">
    <source>
        <dbReference type="PROSITE" id="PS50089"/>
    </source>
</evidence>
<dbReference type="FunFam" id="1.10.1170.10:FF:000002">
    <property type="entry name" value="Baculoviral IAP repeat containing 7"/>
    <property type="match status" value="1"/>
</dbReference>
<feature type="region of interest" description="Disordered" evidence="5">
    <location>
        <begin position="98"/>
        <end position="120"/>
    </location>
</feature>
<feature type="compositionally biased region" description="Basic and acidic residues" evidence="5">
    <location>
        <begin position="100"/>
        <end position="113"/>
    </location>
</feature>